<evidence type="ECO:0000313" key="3">
    <source>
        <dbReference type="Proteomes" id="UP000078512"/>
    </source>
</evidence>
<feature type="region of interest" description="Disordered" evidence="1">
    <location>
        <begin position="45"/>
        <end position="90"/>
    </location>
</feature>
<dbReference type="EMBL" id="KV442046">
    <property type="protein sequence ID" value="OAQ28706.1"/>
    <property type="molecule type" value="Genomic_DNA"/>
</dbReference>
<feature type="compositionally biased region" description="Basic and acidic residues" evidence="1">
    <location>
        <begin position="197"/>
        <end position="223"/>
    </location>
</feature>
<dbReference type="Proteomes" id="UP000078512">
    <property type="component" value="Unassembled WGS sequence"/>
</dbReference>
<evidence type="ECO:0000256" key="1">
    <source>
        <dbReference type="SAM" id="MobiDB-lite"/>
    </source>
</evidence>
<gene>
    <name evidence="2" type="ORF">K457DRAFT_138466</name>
</gene>
<organism evidence="2 3">
    <name type="scientific">Linnemannia elongata AG-77</name>
    <dbReference type="NCBI Taxonomy" id="1314771"/>
    <lineage>
        <taxon>Eukaryota</taxon>
        <taxon>Fungi</taxon>
        <taxon>Fungi incertae sedis</taxon>
        <taxon>Mucoromycota</taxon>
        <taxon>Mortierellomycotina</taxon>
        <taxon>Mortierellomycetes</taxon>
        <taxon>Mortierellales</taxon>
        <taxon>Mortierellaceae</taxon>
        <taxon>Linnemannia</taxon>
    </lineage>
</organism>
<dbReference type="InterPro" id="IPR009057">
    <property type="entry name" value="Homeodomain-like_sf"/>
</dbReference>
<dbReference type="OrthoDB" id="2444439at2759"/>
<feature type="compositionally biased region" description="Low complexity" evidence="1">
    <location>
        <begin position="179"/>
        <end position="192"/>
    </location>
</feature>
<reference evidence="2 3" key="1">
    <citation type="submission" date="2016-05" db="EMBL/GenBank/DDBJ databases">
        <title>Genome sequencing reveals origins of a unique bacterial endosymbiosis in the earliest lineages of terrestrial Fungi.</title>
        <authorList>
            <consortium name="DOE Joint Genome Institute"/>
            <person name="Uehling J."/>
            <person name="Gryganskyi A."/>
            <person name="Hameed K."/>
            <person name="Tschaplinski T."/>
            <person name="Misztal P."/>
            <person name="Wu S."/>
            <person name="Desiro A."/>
            <person name="Vande Pol N."/>
            <person name="Du Z.-Y."/>
            <person name="Zienkiewicz A."/>
            <person name="Zienkiewicz K."/>
            <person name="Morin E."/>
            <person name="Tisserant E."/>
            <person name="Splivallo R."/>
            <person name="Hainaut M."/>
            <person name="Henrissat B."/>
            <person name="Ohm R."/>
            <person name="Kuo A."/>
            <person name="Yan J."/>
            <person name="Lipzen A."/>
            <person name="Nolan M."/>
            <person name="Labutti K."/>
            <person name="Barry K."/>
            <person name="Goldstein A."/>
            <person name="Labbe J."/>
            <person name="Schadt C."/>
            <person name="Tuskan G."/>
            <person name="Grigoriev I."/>
            <person name="Martin F."/>
            <person name="Vilgalys R."/>
            <person name="Bonito G."/>
        </authorList>
    </citation>
    <scope>NUCLEOTIDE SEQUENCE [LARGE SCALE GENOMIC DNA]</scope>
    <source>
        <strain evidence="2 3">AG-77</strain>
    </source>
</reference>
<evidence type="ECO:0008006" key="4">
    <source>
        <dbReference type="Google" id="ProtNLM"/>
    </source>
</evidence>
<dbReference type="SUPFAM" id="SSF46689">
    <property type="entry name" value="Homeodomain-like"/>
    <property type="match status" value="1"/>
</dbReference>
<proteinExistence type="predicted"/>
<accession>A0A197JW94</accession>
<dbReference type="InterPro" id="IPR036388">
    <property type="entry name" value="WH-like_DNA-bd_sf"/>
</dbReference>
<feature type="region of interest" description="Disordered" evidence="1">
    <location>
        <begin position="175"/>
        <end position="223"/>
    </location>
</feature>
<dbReference type="Gene3D" id="1.10.10.10">
    <property type="entry name" value="Winged helix-like DNA-binding domain superfamily/Winged helix DNA-binding domain"/>
    <property type="match status" value="1"/>
</dbReference>
<protein>
    <recommendedName>
        <fullName evidence="4">Paired domain-containing protein</fullName>
    </recommendedName>
</protein>
<name>A0A197JW94_9FUNG</name>
<sequence length="223" mass="23784">MLDPFLQGQIIGMHKAGLKSRKIALDLAVNDRTVRAIIKRYQERGTLAPKPIPGRPRHSDRPPSSKDVASGAAKKGGNAEEGGEGGENGAMDMAVETQAPTTSTTALADGVETTISKKTGKVIKKRGKRGPYKKREKAAVVAPLVPILIAPHPMPMVDTPGADAMIMVEREAEDASVIATTSTTTTTTTATSLQERPVTRIEERENVKSKEADTVDMKDSDMA</sequence>
<keyword evidence="3" id="KW-1185">Reference proteome</keyword>
<evidence type="ECO:0000313" key="2">
    <source>
        <dbReference type="EMBL" id="OAQ28706.1"/>
    </source>
</evidence>
<dbReference type="AlphaFoldDB" id="A0A197JW94"/>